<dbReference type="InterPro" id="IPR046593">
    <property type="entry name" value="DUF6651"/>
</dbReference>
<feature type="region of interest" description="Disordered" evidence="1">
    <location>
        <begin position="214"/>
        <end position="240"/>
    </location>
</feature>
<dbReference type="Proteomes" id="UP000528286">
    <property type="component" value="Unassembled WGS sequence"/>
</dbReference>
<evidence type="ECO:0000313" key="4">
    <source>
        <dbReference type="Proteomes" id="UP000528286"/>
    </source>
</evidence>
<protein>
    <recommendedName>
        <fullName evidence="2">DUF6651 domain-containing protein</fullName>
    </recommendedName>
</protein>
<organism evidence="3 4">
    <name type="scientific">Gellertiella hungarica</name>
    <dbReference type="NCBI Taxonomy" id="1572859"/>
    <lineage>
        <taxon>Bacteria</taxon>
        <taxon>Pseudomonadati</taxon>
        <taxon>Pseudomonadota</taxon>
        <taxon>Alphaproteobacteria</taxon>
        <taxon>Hyphomicrobiales</taxon>
        <taxon>Rhizobiaceae</taxon>
        <taxon>Gellertiella</taxon>
    </lineage>
</organism>
<proteinExistence type="predicted"/>
<sequence length="261" mass="28028">MPGKTTPMKLKLVEMNGVTYAEVQDGKPVYETDDGKTVAFDAPGTVATITRLNNEAKTHREAKEAAEGKLKAFEGLDATTARDALDKLSRIDAKKLVDAGDMDAAIQTALKPVQEQLAAAIKDKETLTSSLNREVIGNAFGRSKFASEKLTPAGVDLIRTLYADRIKVEDGKPIGYDQNGQKIYSKARPGEVADFDEIVESLVDSYAFKDHILKSTGHNGTGKQPGSDGTGSGRSMKTSEFQALAPKDRAAFMEKGGTLVD</sequence>
<keyword evidence="4" id="KW-1185">Reference proteome</keyword>
<dbReference type="Pfam" id="PF20356">
    <property type="entry name" value="DUF6651"/>
    <property type="match status" value="1"/>
</dbReference>
<dbReference type="EMBL" id="JACIEZ010000001">
    <property type="protein sequence ID" value="MBB4063675.1"/>
    <property type="molecule type" value="Genomic_DNA"/>
</dbReference>
<gene>
    <name evidence="3" type="ORF">GGR23_000836</name>
</gene>
<name>A0A7W6J2P4_9HYPH</name>
<evidence type="ECO:0000256" key="1">
    <source>
        <dbReference type="SAM" id="MobiDB-lite"/>
    </source>
</evidence>
<evidence type="ECO:0000259" key="2">
    <source>
        <dbReference type="Pfam" id="PF20356"/>
    </source>
</evidence>
<feature type="domain" description="DUF6651" evidence="2">
    <location>
        <begin position="122"/>
        <end position="225"/>
    </location>
</feature>
<evidence type="ECO:0000313" key="3">
    <source>
        <dbReference type="EMBL" id="MBB4063675.1"/>
    </source>
</evidence>
<dbReference type="AlphaFoldDB" id="A0A7W6J2P4"/>
<accession>A0A7W6J2P4</accession>
<reference evidence="3 4" key="1">
    <citation type="submission" date="2020-08" db="EMBL/GenBank/DDBJ databases">
        <title>Genomic Encyclopedia of Type Strains, Phase IV (KMG-IV): sequencing the most valuable type-strain genomes for metagenomic binning, comparative biology and taxonomic classification.</title>
        <authorList>
            <person name="Goeker M."/>
        </authorList>
    </citation>
    <scope>NUCLEOTIDE SEQUENCE [LARGE SCALE GENOMIC DNA]</scope>
    <source>
        <strain evidence="3 4">DSM 29853</strain>
    </source>
</reference>
<comment type="caution">
    <text evidence="3">The sequence shown here is derived from an EMBL/GenBank/DDBJ whole genome shotgun (WGS) entry which is preliminary data.</text>
</comment>